<evidence type="ECO:0000256" key="6">
    <source>
        <dbReference type="ARBA" id="ARBA00022840"/>
    </source>
</evidence>
<evidence type="ECO:0000256" key="5">
    <source>
        <dbReference type="ARBA" id="ARBA00022741"/>
    </source>
</evidence>
<evidence type="ECO:0000256" key="2">
    <source>
        <dbReference type="ARBA" id="ARBA00022448"/>
    </source>
</evidence>
<dbReference type="SMART" id="SM00382">
    <property type="entry name" value="AAA"/>
    <property type="match status" value="1"/>
</dbReference>
<keyword evidence="8 10" id="KW-0472">Membrane</keyword>
<feature type="transmembrane region" description="Helical" evidence="10">
    <location>
        <begin position="249"/>
        <end position="271"/>
    </location>
</feature>
<feature type="transmembrane region" description="Helical" evidence="10">
    <location>
        <begin position="136"/>
        <end position="160"/>
    </location>
</feature>
<dbReference type="PANTHER" id="PTHR43394">
    <property type="entry name" value="ATP-DEPENDENT PERMEASE MDL1, MITOCHONDRIAL"/>
    <property type="match status" value="1"/>
</dbReference>
<keyword evidence="5" id="KW-0547">Nucleotide-binding</keyword>
<dbReference type="Pfam" id="PF00005">
    <property type="entry name" value="ABC_tran"/>
    <property type="match status" value="1"/>
</dbReference>
<evidence type="ECO:0000256" key="9">
    <source>
        <dbReference type="SAM" id="MobiDB-lite"/>
    </source>
</evidence>
<evidence type="ECO:0000313" key="13">
    <source>
        <dbReference type="EMBL" id="PHV65357.1"/>
    </source>
</evidence>
<feature type="transmembrane region" description="Helical" evidence="10">
    <location>
        <begin position="21"/>
        <end position="43"/>
    </location>
</feature>
<feature type="region of interest" description="Disordered" evidence="9">
    <location>
        <begin position="321"/>
        <end position="341"/>
    </location>
</feature>
<feature type="transmembrane region" description="Helical" evidence="10">
    <location>
        <begin position="166"/>
        <end position="185"/>
    </location>
</feature>
<dbReference type="PROSITE" id="PS00211">
    <property type="entry name" value="ABC_TRANSPORTER_1"/>
    <property type="match status" value="1"/>
</dbReference>
<dbReference type="Gene3D" id="1.20.1560.10">
    <property type="entry name" value="ABC transporter type 1, transmembrane domain"/>
    <property type="match status" value="1"/>
</dbReference>
<sequence length="583" mass="62339">MHMATDIKRPLRAVLLPHLRPFRWTLVLLFVLQLTAAATTLLLPNLNGRLVDDGIARADMDAIVTIGAIMLALALTNLCASVLATVIGSHISTSAGRSIRNATYSRVQSFSDTDLQRFGIPTLITRSASDINQLQLAVFVVMTVLASAPVLVIGGTVMALSENYKLAPLVVLVAAALTAVVIVIVRKLIPSYEKLQARVDRVGRVLREQLTGIRVIRSFGREELEMSRFDAANTDLTATARRIGALQAVLLPSIIFIANLGAAAVIGVGAILVDNQTMEVGGIIAFVGYLTQILIGLSIGAAMIALIPRAQVSARRIKEVLDTEPSVQDPPTDRTPSSRTGSLQLEGVGFRYPGAQHAVLIDIDLVCRPGTVTAVLGGTGDGKSTLLKLIPRFSDVTSGRVLIDGVDVRERRREVLHEDISYVSQAPSLMSGTLEANLRLGCPEATDDDLRAVLTTACAADFVFSHEMGLAQPVRHGGRNFSGGQRQRLALAQAIAAKPRLLLLDDPFSALDAEIESVIKHRLRQSLPEAVILLTAQRVSSARGADTIVILTDGRIDAQGSHDELLASSATYREILDSQAALA</sequence>
<dbReference type="Proteomes" id="UP000225108">
    <property type="component" value="Unassembled WGS sequence"/>
</dbReference>
<feature type="transmembrane region" description="Helical" evidence="10">
    <location>
        <begin position="63"/>
        <end position="87"/>
    </location>
</feature>
<evidence type="ECO:0000256" key="7">
    <source>
        <dbReference type="ARBA" id="ARBA00022989"/>
    </source>
</evidence>
<keyword evidence="3" id="KW-1003">Cell membrane</keyword>
<evidence type="ECO:0000259" key="12">
    <source>
        <dbReference type="PROSITE" id="PS50929"/>
    </source>
</evidence>
<dbReference type="GO" id="GO:0015421">
    <property type="term" value="F:ABC-type oligopeptide transporter activity"/>
    <property type="evidence" value="ECO:0007669"/>
    <property type="project" value="TreeGrafter"/>
</dbReference>
<comment type="subcellular location">
    <subcellularLocation>
        <location evidence="1">Cell membrane</location>
        <topology evidence="1">Multi-pass membrane protein</topology>
    </subcellularLocation>
</comment>
<dbReference type="PROSITE" id="PS50893">
    <property type="entry name" value="ABC_TRANSPORTER_2"/>
    <property type="match status" value="1"/>
</dbReference>
<dbReference type="SUPFAM" id="SSF52540">
    <property type="entry name" value="P-loop containing nucleoside triphosphate hydrolases"/>
    <property type="match status" value="1"/>
</dbReference>
<protein>
    <submittedName>
        <fullName evidence="13">Multidrug ABC transporter ATP-binding protein</fullName>
    </submittedName>
</protein>
<feature type="domain" description="ABC transporter" evidence="11">
    <location>
        <begin position="343"/>
        <end position="578"/>
    </location>
</feature>
<name>A0A2G3PHR6_WILMA</name>
<dbReference type="InterPro" id="IPR017871">
    <property type="entry name" value="ABC_transporter-like_CS"/>
</dbReference>
<gene>
    <name evidence="13" type="ORF">CSW57_16360</name>
</gene>
<accession>A0A2G3PHR6</accession>
<evidence type="ECO:0000256" key="8">
    <source>
        <dbReference type="ARBA" id="ARBA00023136"/>
    </source>
</evidence>
<dbReference type="Gene3D" id="3.40.50.300">
    <property type="entry name" value="P-loop containing nucleotide triphosphate hydrolases"/>
    <property type="match status" value="1"/>
</dbReference>
<feature type="transmembrane region" description="Helical" evidence="10">
    <location>
        <begin position="283"/>
        <end position="307"/>
    </location>
</feature>
<reference evidence="13 14" key="1">
    <citation type="submission" date="2017-10" db="EMBL/GenBank/DDBJ databases">
        <title>The draft genome sequence of Williamsia sp. BULT 1.1 isolated from the semi-arid grassland soils from South Africa.</title>
        <authorList>
            <person name="Kabwe M.H."/>
            <person name="Govender N."/>
            <person name="Mutseka Lunga P."/>
            <person name="Vikram S."/>
            <person name="Makhalanyane T.P."/>
        </authorList>
    </citation>
    <scope>NUCLEOTIDE SEQUENCE [LARGE SCALE GENOMIC DNA]</scope>
    <source>
        <strain evidence="13 14">BULT 1.1</strain>
    </source>
</reference>
<comment type="caution">
    <text evidence="13">The sequence shown here is derived from an EMBL/GenBank/DDBJ whole genome shotgun (WGS) entry which is preliminary data.</text>
</comment>
<dbReference type="Pfam" id="PF00664">
    <property type="entry name" value="ABC_membrane"/>
    <property type="match status" value="1"/>
</dbReference>
<keyword evidence="6 13" id="KW-0067">ATP-binding</keyword>
<dbReference type="FunFam" id="3.40.50.300:FF:000854">
    <property type="entry name" value="Multidrug ABC transporter ATP-binding protein"/>
    <property type="match status" value="1"/>
</dbReference>
<evidence type="ECO:0000256" key="4">
    <source>
        <dbReference type="ARBA" id="ARBA00022692"/>
    </source>
</evidence>
<evidence type="ECO:0000256" key="1">
    <source>
        <dbReference type="ARBA" id="ARBA00004651"/>
    </source>
</evidence>
<dbReference type="PROSITE" id="PS50929">
    <property type="entry name" value="ABC_TM1F"/>
    <property type="match status" value="1"/>
</dbReference>
<dbReference type="InterPro" id="IPR039421">
    <property type="entry name" value="Type_1_exporter"/>
</dbReference>
<dbReference type="InterPro" id="IPR036640">
    <property type="entry name" value="ABC1_TM_sf"/>
</dbReference>
<keyword evidence="2" id="KW-0813">Transport</keyword>
<proteinExistence type="predicted"/>
<evidence type="ECO:0000256" key="10">
    <source>
        <dbReference type="SAM" id="Phobius"/>
    </source>
</evidence>
<dbReference type="InterPro" id="IPR003439">
    <property type="entry name" value="ABC_transporter-like_ATP-bd"/>
</dbReference>
<dbReference type="SUPFAM" id="SSF90123">
    <property type="entry name" value="ABC transporter transmembrane region"/>
    <property type="match status" value="1"/>
</dbReference>
<dbReference type="InterPro" id="IPR027417">
    <property type="entry name" value="P-loop_NTPase"/>
</dbReference>
<dbReference type="AlphaFoldDB" id="A0A2G3PHR6"/>
<dbReference type="CDD" id="cd18548">
    <property type="entry name" value="ABC_6TM_Tm287_like"/>
    <property type="match status" value="1"/>
</dbReference>
<dbReference type="GO" id="GO:0005524">
    <property type="term" value="F:ATP binding"/>
    <property type="evidence" value="ECO:0007669"/>
    <property type="project" value="UniProtKB-KW"/>
</dbReference>
<evidence type="ECO:0000259" key="11">
    <source>
        <dbReference type="PROSITE" id="PS50893"/>
    </source>
</evidence>
<keyword evidence="4 10" id="KW-0812">Transmembrane</keyword>
<dbReference type="GO" id="GO:0016887">
    <property type="term" value="F:ATP hydrolysis activity"/>
    <property type="evidence" value="ECO:0007669"/>
    <property type="project" value="InterPro"/>
</dbReference>
<evidence type="ECO:0000256" key="3">
    <source>
        <dbReference type="ARBA" id="ARBA00022475"/>
    </source>
</evidence>
<evidence type="ECO:0000313" key="14">
    <source>
        <dbReference type="Proteomes" id="UP000225108"/>
    </source>
</evidence>
<organism evidence="13 14">
    <name type="scientific">Williamsia marianensis</name>
    <dbReference type="NCBI Taxonomy" id="85044"/>
    <lineage>
        <taxon>Bacteria</taxon>
        <taxon>Bacillati</taxon>
        <taxon>Actinomycetota</taxon>
        <taxon>Actinomycetes</taxon>
        <taxon>Mycobacteriales</taxon>
        <taxon>Nocardiaceae</taxon>
        <taxon>Williamsia</taxon>
    </lineage>
</organism>
<dbReference type="EMBL" id="PEBD01000010">
    <property type="protein sequence ID" value="PHV65357.1"/>
    <property type="molecule type" value="Genomic_DNA"/>
</dbReference>
<keyword evidence="7 10" id="KW-1133">Transmembrane helix</keyword>
<dbReference type="GO" id="GO:0005886">
    <property type="term" value="C:plasma membrane"/>
    <property type="evidence" value="ECO:0007669"/>
    <property type="project" value="UniProtKB-SubCell"/>
</dbReference>
<feature type="domain" description="ABC transmembrane type-1" evidence="12">
    <location>
        <begin position="27"/>
        <end position="309"/>
    </location>
</feature>
<dbReference type="InterPro" id="IPR003593">
    <property type="entry name" value="AAA+_ATPase"/>
</dbReference>
<dbReference type="InterPro" id="IPR011527">
    <property type="entry name" value="ABC1_TM_dom"/>
</dbReference>
<dbReference type="PANTHER" id="PTHR43394:SF1">
    <property type="entry name" value="ATP-BINDING CASSETTE SUB-FAMILY B MEMBER 10, MITOCHONDRIAL"/>
    <property type="match status" value="1"/>
</dbReference>